<evidence type="ECO:0000313" key="5">
    <source>
        <dbReference type="Proteomes" id="UP001159364"/>
    </source>
</evidence>
<organism evidence="4 5">
    <name type="scientific">Erythroxylum novogranatense</name>
    <dbReference type="NCBI Taxonomy" id="1862640"/>
    <lineage>
        <taxon>Eukaryota</taxon>
        <taxon>Viridiplantae</taxon>
        <taxon>Streptophyta</taxon>
        <taxon>Embryophyta</taxon>
        <taxon>Tracheophyta</taxon>
        <taxon>Spermatophyta</taxon>
        <taxon>Magnoliopsida</taxon>
        <taxon>eudicotyledons</taxon>
        <taxon>Gunneridae</taxon>
        <taxon>Pentapetalae</taxon>
        <taxon>rosids</taxon>
        <taxon>fabids</taxon>
        <taxon>Malpighiales</taxon>
        <taxon>Erythroxylaceae</taxon>
        <taxon>Erythroxylum</taxon>
    </lineage>
</organism>
<evidence type="ECO:0000256" key="3">
    <source>
        <dbReference type="SAM" id="SignalP"/>
    </source>
</evidence>
<reference evidence="4 5" key="1">
    <citation type="submission" date="2021-09" db="EMBL/GenBank/DDBJ databases">
        <title>Genomic insights and catalytic innovation underlie evolution of tropane alkaloids biosynthesis.</title>
        <authorList>
            <person name="Wang Y.-J."/>
            <person name="Tian T."/>
            <person name="Huang J.-P."/>
            <person name="Huang S.-X."/>
        </authorList>
    </citation>
    <scope>NUCLEOTIDE SEQUENCE [LARGE SCALE GENOMIC DNA]</scope>
    <source>
        <strain evidence="4">KIB-2018</strain>
        <tissue evidence="4">Leaf</tissue>
    </source>
</reference>
<gene>
    <name evidence="4" type="ORF">K2173_026322</name>
</gene>
<keyword evidence="1 3" id="KW-0732">Signal</keyword>
<dbReference type="PANTHER" id="PTHR33470:SF40">
    <property type="entry name" value="PROTEIN SEED AND ROOT HAIR PROTECTIVE PROTEIN"/>
    <property type="match status" value="1"/>
</dbReference>
<protein>
    <submittedName>
        <fullName evidence="4">Uncharacterized protein</fullName>
    </submittedName>
</protein>
<evidence type="ECO:0000256" key="1">
    <source>
        <dbReference type="ARBA" id="ARBA00022729"/>
    </source>
</evidence>
<feature type="chain" id="PRO_5043361733" evidence="3">
    <location>
        <begin position="23"/>
        <end position="278"/>
    </location>
</feature>
<accession>A0AAV8SCA7</accession>
<dbReference type="PANTHER" id="PTHR33470">
    <property type="entry name" value="OS01G0164075 PROTEIN"/>
    <property type="match status" value="1"/>
</dbReference>
<comment type="caution">
    <text evidence="4">The sequence shown here is derived from an EMBL/GenBank/DDBJ whole genome shotgun (WGS) entry which is preliminary data.</text>
</comment>
<proteinExistence type="predicted"/>
<feature type="compositionally biased region" description="Polar residues" evidence="2">
    <location>
        <begin position="79"/>
        <end position="88"/>
    </location>
</feature>
<dbReference type="GO" id="GO:0071944">
    <property type="term" value="C:cell periphery"/>
    <property type="evidence" value="ECO:0007669"/>
    <property type="project" value="TreeGrafter"/>
</dbReference>
<feature type="signal peptide" evidence="3">
    <location>
        <begin position="1"/>
        <end position="22"/>
    </location>
</feature>
<sequence>MAHTRFFLAISVLLFPLLVSSARDYGYGYGPASDSVKSDYVPPSVPTPYTAQPESFPAPKIEVKPDYTPKPSPDVVKSDYTQKPSSDTVKADHSPKPSSDVKSADYTPKPTPDVAKPDNSVKPSSDEVIPADSTPKPRPDVAKPDYSPKPSSDEVKPGYNSKPSKDVKSDYRAVAKITCSAVGQNGYEATSFSCLTDAKGYFFKTLPDLDDDKLKLTDCKAFLESSPLETCKLPTDVNKGITGAIFSNYRILNDKKIKLFSVGPFFYTSEPASTPGGY</sequence>
<name>A0AAV8SCA7_9ROSI</name>
<dbReference type="Pfam" id="PF01190">
    <property type="entry name" value="Pollen_Ole_e_1"/>
    <property type="match status" value="1"/>
</dbReference>
<dbReference type="GO" id="GO:0009723">
    <property type="term" value="P:response to ethylene"/>
    <property type="evidence" value="ECO:0007669"/>
    <property type="project" value="TreeGrafter"/>
</dbReference>
<evidence type="ECO:0000313" key="4">
    <source>
        <dbReference type="EMBL" id="KAJ8749673.1"/>
    </source>
</evidence>
<feature type="region of interest" description="Disordered" evidence="2">
    <location>
        <begin position="31"/>
        <end position="167"/>
    </location>
</feature>
<dbReference type="EMBL" id="JAIWQS010000012">
    <property type="protein sequence ID" value="KAJ8749673.1"/>
    <property type="molecule type" value="Genomic_DNA"/>
</dbReference>
<dbReference type="Proteomes" id="UP001159364">
    <property type="component" value="Linkage Group LG12"/>
</dbReference>
<evidence type="ECO:0000256" key="2">
    <source>
        <dbReference type="SAM" id="MobiDB-lite"/>
    </source>
</evidence>
<keyword evidence="5" id="KW-1185">Reference proteome</keyword>
<dbReference type="AlphaFoldDB" id="A0AAV8SCA7"/>